<evidence type="ECO:0000256" key="4">
    <source>
        <dbReference type="SAM" id="Coils"/>
    </source>
</evidence>
<feature type="domain" description="Multidrug resistance protein MdtA-like C-terminal permuted SH3" evidence="9">
    <location>
        <begin position="399"/>
        <end position="444"/>
    </location>
</feature>
<reference evidence="10 11" key="1">
    <citation type="submission" date="2024-04" db="EMBL/GenBank/DDBJ databases">
        <title>Novel species of the genus Ideonella isolated from streams.</title>
        <authorList>
            <person name="Lu H."/>
        </authorList>
    </citation>
    <scope>NUCLEOTIDE SEQUENCE [LARGE SCALE GENOMIC DNA]</scope>
    <source>
        <strain evidence="10 11">DXS22W</strain>
    </source>
</reference>
<name>A0ABU9CDW9_9BURK</name>
<keyword evidence="6" id="KW-1133">Transmembrane helix</keyword>
<evidence type="ECO:0000256" key="3">
    <source>
        <dbReference type="ARBA" id="ARBA00023054"/>
    </source>
</evidence>
<evidence type="ECO:0000256" key="5">
    <source>
        <dbReference type="SAM" id="MobiDB-lite"/>
    </source>
</evidence>
<keyword evidence="3 4" id="KW-0175">Coiled coil</keyword>
<organism evidence="10 11">
    <name type="scientific">Pseudaquabacterium inlustre</name>
    <dbReference type="NCBI Taxonomy" id="2984192"/>
    <lineage>
        <taxon>Bacteria</taxon>
        <taxon>Pseudomonadati</taxon>
        <taxon>Pseudomonadota</taxon>
        <taxon>Betaproteobacteria</taxon>
        <taxon>Burkholderiales</taxon>
        <taxon>Sphaerotilaceae</taxon>
        <taxon>Pseudaquabacterium</taxon>
    </lineage>
</organism>
<dbReference type="Pfam" id="PF25917">
    <property type="entry name" value="BSH_RND"/>
    <property type="match status" value="1"/>
</dbReference>
<dbReference type="NCBIfam" id="TIGR01730">
    <property type="entry name" value="RND_mfp"/>
    <property type="match status" value="1"/>
</dbReference>
<feature type="transmembrane region" description="Helical" evidence="6">
    <location>
        <begin position="27"/>
        <end position="48"/>
    </location>
</feature>
<evidence type="ECO:0000256" key="1">
    <source>
        <dbReference type="ARBA" id="ARBA00004196"/>
    </source>
</evidence>
<dbReference type="Gene3D" id="2.40.50.100">
    <property type="match status" value="2"/>
</dbReference>
<accession>A0ABU9CDW9</accession>
<dbReference type="InterPro" id="IPR058627">
    <property type="entry name" value="MdtA-like_C"/>
</dbReference>
<dbReference type="Proteomes" id="UP001365405">
    <property type="component" value="Unassembled WGS sequence"/>
</dbReference>
<comment type="caution">
    <text evidence="10">The sequence shown here is derived from an EMBL/GenBank/DDBJ whole genome shotgun (WGS) entry which is preliminary data.</text>
</comment>
<dbReference type="EMBL" id="JBBUTH010000001">
    <property type="protein sequence ID" value="MEK8048682.1"/>
    <property type="molecule type" value="Genomic_DNA"/>
</dbReference>
<feature type="compositionally biased region" description="Low complexity" evidence="5">
    <location>
        <begin position="377"/>
        <end position="392"/>
    </location>
</feature>
<feature type="domain" description="Multidrug resistance protein MdtA-like barrel-sandwich hybrid" evidence="7">
    <location>
        <begin position="83"/>
        <end position="237"/>
    </location>
</feature>
<dbReference type="RefSeq" id="WP_341408360.1">
    <property type="nucleotide sequence ID" value="NZ_JBBUTH010000001.1"/>
</dbReference>
<gene>
    <name evidence="10" type="ORF">AACH10_00335</name>
</gene>
<dbReference type="Gene3D" id="2.40.420.20">
    <property type="match status" value="1"/>
</dbReference>
<dbReference type="InterPro" id="IPR058792">
    <property type="entry name" value="Beta-barrel_RND_2"/>
</dbReference>
<dbReference type="InterPro" id="IPR058625">
    <property type="entry name" value="MdtA-like_BSH"/>
</dbReference>
<dbReference type="Pfam" id="PF25954">
    <property type="entry name" value="Beta-barrel_RND_2"/>
    <property type="match status" value="1"/>
</dbReference>
<feature type="region of interest" description="Disordered" evidence="5">
    <location>
        <begin position="348"/>
        <end position="392"/>
    </location>
</feature>
<feature type="compositionally biased region" description="Gly residues" evidence="5">
    <location>
        <begin position="351"/>
        <end position="362"/>
    </location>
</feature>
<evidence type="ECO:0000256" key="6">
    <source>
        <dbReference type="SAM" id="Phobius"/>
    </source>
</evidence>
<evidence type="ECO:0000259" key="9">
    <source>
        <dbReference type="Pfam" id="PF25967"/>
    </source>
</evidence>
<feature type="coiled-coil region" evidence="4">
    <location>
        <begin position="117"/>
        <end position="144"/>
    </location>
</feature>
<comment type="subcellular location">
    <subcellularLocation>
        <location evidence="1">Cell envelope</location>
    </subcellularLocation>
</comment>
<feature type="domain" description="CusB-like beta-barrel" evidence="8">
    <location>
        <begin position="252"/>
        <end position="326"/>
    </location>
</feature>
<protein>
    <submittedName>
        <fullName evidence="10">Efflux RND transporter periplasmic adaptor subunit</fullName>
    </submittedName>
</protein>
<dbReference type="Pfam" id="PF25967">
    <property type="entry name" value="RND-MFP_C"/>
    <property type="match status" value="1"/>
</dbReference>
<dbReference type="InterPro" id="IPR050465">
    <property type="entry name" value="UPF0194_transport"/>
</dbReference>
<evidence type="ECO:0000256" key="2">
    <source>
        <dbReference type="ARBA" id="ARBA00009477"/>
    </source>
</evidence>
<keyword evidence="11" id="KW-1185">Reference proteome</keyword>
<comment type="similarity">
    <text evidence="2">Belongs to the membrane fusion protein (MFP) (TC 8.A.1) family.</text>
</comment>
<dbReference type="InterPro" id="IPR006143">
    <property type="entry name" value="RND_pump_MFP"/>
</dbReference>
<dbReference type="PANTHER" id="PTHR32347:SF14">
    <property type="entry name" value="EFFLUX SYSTEM COMPONENT YKNX-RELATED"/>
    <property type="match status" value="1"/>
</dbReference>
<evidence type="ECO:0000313" key="11">
    <source>
        <dbReference type="Proteomes" id="UP001365405"/>
    </source>
</evidence>
<evidence type="ECO:0000259" key="8">
    <source>
        <dbReference type="Pfam" id="PF25954"/>
    </source>
</evidence>
<dbReference type="PANTHER" id="PTHR32347">
    <property type="entry name" value="EFFLUX SYSTEM COMPONENT YKNX-RELATED"/>
    <property type="match status" value="1"/>
</dbReference>
<keyword evidence="6" id="KW-0472">Membrane</keyword>
<dbReference type="Gene3D" id="2.40.30.170">
    <property type="match status" value="1"/>
</dbReference>
<proteinExistence type="inferred from homology"/>
<evidence type="ECO:0000259" key="7">
    <source>
        <dbReference type="Pfam" id="PF25917"/>
    </source>
</evidence>
<keyword evidence="6" id="KW-0812">Transmembrane</keyword>
<dbReference type="SUPFAM" id="SSF111369">
    <property type="entry name" value="HlyD-like secretion proteins"/>
    <property type="match status" value="1"/>
</dbReference>
<evidence type="ECO:0000313" key="10">
    <source>
        <dbReference type="EMBL" id="MEK8048682.1"/>
    </source>
</evidence>
<sequence length="448" mass="45433">MNPTNSPAASAAVADVIGAGASGGRRWTAWALGAGAVLVLAAAAAGWWGSAGQVRPLQYRSTPASTGTLRVSVSATGNLEPINQVDVGSELSGTVEAVLVDDNDRVKKGQVLARLDTAKLQDAVNKSEAALAQAEAQVKLAQATTMEARASLARLQQVQQLSGGKVPAATEITTAEATLARAEATEASQKAAVQQAVATLRSDRTNLAKAQIRSPIDGVVLSRKVEPGQTVAASLQVATLFTLAENLAQMQLKVSVDEADVGQVKTGQAASFSVDAYPDRRYPSKIQRVGLGSTTTNNVVSYATLLEVDNADLSLRPGMTATADITTVVRENALLVPNAALRWTPPAAAGAAGGASAPGGGAPKSSLVSSLMPRPPGGNQRPAGAGNGAAAKAAARATQQTVWVLGADGQPQAVPVTVGPTDGKHTQIVSGNLKAGQAVITDSVEADK</sequence>